<dbReference type="AlphaFoldDB" id="A0A1B7MKC8"/>
<dbReference type="EMBL" id="KV448845">
    <property type="protein sequence ID" value="OAX33063.1"/>
    <property type="molecule type" value="Genomic_DNA"/>
</dbReference>
<dbReference type="OrthoDB" id="10420101at2759"/>
<feature type="compositionally biased region" description="Basic and acidic residues" evidence="1">
    <location>
        <begin position="103"/>
        <end position="119"/>
    </location>
</feature>
<protein>
    <submittedName>
        <fullName evidence="2">Uncharacterized protein</fullName>
    </submittedName>
</protein>
<gene>
    <name evidence="2" type="ORF">K503DRAFT_776002</name>
</gene>
<proteinExistence type="predicted"/>
<organism evidence="2 3">
    <name type="scientific">Rhizopogon vinicolor AM-OR11-026</name>
    <dbReference type="NCBI Taxonomy" id="1314800"/>
    <lineage>
        <taxon>Eukaryota</taxon>
        <taxon>Fungi</taxon>
        <taxon>Dikarya</taxon>
        <taxon>Basidiomycota</taxon>
        <taxon>Agaricomycotina</taxon>
        <taxon>Agaricomycetes</taxon>
        <taxon>Agaricomycetidae</taxon>
        <taxon>Boletales</taxon>
        <taxon>Suillineae</taxon>
        <taxon>Rhizopogonaceae</taxon>
        <taxon>Rhizopogon</taxon>
    </lineage>
</organism>
<sequence>MDEETENWPIAMKHKDEFDLVKLNHEASPLRLYRGNSLVSRQIVLRRPPLLSARQKFDTFCADIQQIKILKPGTSNACSGFKRRNAREGPFDIVKAASSSAHVKGDELGRAEKRSKQVESKGTSSVP</sequence>
<dbReference type="InParanoid" id="A0A1B7MKC8"/>
<evidence type="ECO:0000313" key="3">
    <source>
        <dbReference type="Proteomes" id="UP000092154"/>
    </source>
</evidence>
<keyword evidence="3" id="KW-1185">Reference proteome</keyword>
<evidence type="ECO:0000313" key="2">
    <source>
        <dbReference type="EMBL" id="OAX33063.1"/>
    </source>
</evidence>
<dbReference type="Proteomes" id="UP000092154">
    <property type="component" value="Unassembled WGS sequence"/>
</dbReference>
<accession>A0A1B7MKC8</accession>
<reference evidence="2 3" key="1">
    <citation type="submission" date="2016-06" db="EMBL/GenBank/DDBJ databases">
        <title>Comparative genomics of the ectomycorrhizal sister species Rhizopogon vinicolor and Rhizopogon vesiculosus (Basidiomycota: Boletales) reveals a divergence of the mating type B locus.</title>
        <authorList>
            <consortium name="DOE Joint Genome Institute"/>
            <person name="Mujic A.B."/>
            <person name="Kuo A."/>
            <person name="Tritt A."/>
            <person name="Lipzen A."/>
            <person name="Chen C."/>
            <person name="Johnson J."/>
            <person name="Sharma A."/>
            <person name="Barry K."/>
            <person name="Grigoriev I.V."/>
            <person name="Spatafora J.W."/>
        </authorList>
    </citation>
    <scope>NUCLEOTIDE SEQUENCE [LARGE SCALE GENOMIC DNA]</scope>
    <source>
        <strain evidence="2 3">AM-OR11-026</strain>
    </source>
</reference>
<name>A0A1B7MKC8_9AGAM</name>
<feature type="region of interest" description="Disordered" evidence="1">
    <location>
        <begin position="100"/>
        <end position="127"/>
    </location>
</feature>
<evidence type="ECO:0000256" key="1">
    <source>
        <dbReference type="SAM" id="MobiDB-lite"/>
    </source>
</evidence>